<dbReference type="InterPro" id="IPR050971">
    <property type="entry name" value="Cadherin-domain_protein"/>
</dbReference>
<dbReference type="GO" id="GO:0030057">
    <property type="term" value="C:desmosome"/>
    <property type="evidence" value="ECO:0007669"/>
    <property type="project" value="TreeGrafter"/>
</dbReference>
<reference evidence="14" key="3">
    <citation type="submission" date="2025-09" db="UniProtKB">
        <authorList>
            <consortium name="Ensembl"/>
        </authorList>
    </citation>
    <scope>IDENTIFICATION</scope>
</reference>
<dbReference type="FunFam" id="2.60.40.60:FF:000091">
    <property type="entry name" value="Desmocollin 1"/>
    <property type="match status" value="1"/>
</dbReference>
<organism evidence="14 15">
    <name type="scientific">Catharus ustulatus</name>
    <name type="common">Russet-backed thrush</name>
    <name type="synonym">Hylocichla ustulatus</name>
    <dbReference type="NCBI Taxonomy" id="91951"/>
    <lineage>
        <taxon>Eukaryota</taxon>
        <taxon>Metazoa</taxon>
        <taxon>Chordata</taxon>
        <taxon>Craniata</taxon>
        <taxon>Vertebrata</taxon>
        <taxon>Euteleostomi</taxon>
        <taxon>Archelosauria</taxon>
        <taxon>Archosauria</taxon>
        <taxon>Dinosauria</taxon>
        <taxon>Saurischia</taxon>
        <taxon>Theropoda</taxon>
        <taxon>Coelurosauria</taxon>
        <taxon>Aves</taxon>
        <taxon>Neognathae</taxon>
        <taxon>Neoaves</taxon>
        <taxon>Telluraves</taxon>
        <taxon>Australaves</taxon>
        <taxon>Passeriformes</taxon>
        <taxon>Turdidae</taxon>
        <taxon>Catharus</taxon>
    </lineage>
</organism>
<keyword evidence="3" id="KW-0677">Repeat</keyword>
<dbReference type="PROSITE" id="PS50268">
    <property type="entry name" value="CADHERIN_2"/>
    <property type="match status" value="4"/>
</dbReference>
<evidence type="ECO:0000256" key="8">
    <source>
        <dbReference type="ARBA" id="ARBA00023180"/>
    </source>
</evidence>
<dbReference type="GO" id="GO:0009986">
    <property type="term" value="C:cell surface"/>
    <property type="evidence" value="ECO:0007669"/>
    <property type="project" value="UniProtKB-ARBA"/>
</dbReference>
<evidence type="ECO:0000256" key="5">
    <source>
        <dbReference type="ARBA" id="ARBA00022889"/>
    </source>
</evidence>
<dbReference type="PRINTS" id="PR00205">
    <property type="entry name" value="CADHERIN"/>
</dbReference>
<dbReference type="InterPro" id="IPR000233">
    <property type="entry name" value="Cadherin_Y-type_LIR"/>
</dbReference>
<dbReference type="FunFam" id="2.60.40.60:FF:000011">
    <property type="entry name" value="Cadherin 1"/>
    <property type="match status" value="1"/>
</dbReference>
<evidence type="ECO:0000259" key="13">
    <source>
        <dbReference type="PROSITE" id="PS50268"/>
    </source>
</evidence>
<dbReference type="Gene3D" id="2.60.40.60">
    <property type="entry name" value="Cadherins"/>
    <property type="match status" value="6"/>
</dbReference>
<keyword evidence="4 9" id="KW-0106">Calcium</keyword>
<evidence type="ECO:0000256" key="1">
    <source>
        <dbReference type="ARBA" id="ARBA00022475"/>
    </source>
</evidence>
<evidence type="ECO:0000256" key="9">
    <source>
        <dbReference type="PROSITE-ProRule" id="PRU00043"/>
    </source>
</evidence>
<comment type="function">
    <text evidence="11">Cadherins are calcium-dependent cell adhesion proteins.</text>
</comment>
<dbReference type="PANTHER" id="PTHR24025:SF0">
    <property type="entry name" value="DESMOCOLLIN-2"/>
    <property type="match status" value="1"/>
</dbReference>
<dbReference type="CDD" id="cd11304">
    <property type="entry name" value="Cadherin_repeat"/>
    <property type="match status" value="4"/>
</dbReference>
<dbReference type="FunFam" id="4.10.900.10:FF:000005">
    <property type="entry name" value="Desmocollin 2"/>
    <property type="match status" value="1"/>
</dbReference>
<keyword evidence="7 12" id="KW-0472">Membrane</keyword>
<dbReference type="InterPro" id="IPR002126">
    <property type="entry name" value="Cadherin-like_dom"/>
</dbReference>
<proteinExistence type="predicted"/>
<keyword evidence="2 10" id="KW-0812">Transmembrane</keyword>
<dbReference type="Pfam" id="PF00028">
    <property type="entry name" value="Cadherin"/>
    <property type="match status" value="4"/>
</dbReference>
<dbReference type="InterPro" id="IPR027397">
    <property type="entry name" value="Catenin-bd_sf"/>
</dbReference>
<keyword evidence="8" id="KW-0325">Glycoprotein</keyword>
<dbReference type="GO" id="GO:0005509">
    <property type="term" value="F:calcium ion binding"/>
    <property type="evidence" value="ECO:0007669"/>
    <property type="project" value="UniProtKB-UniRule"/>
</dbReference>
<name>A0A8C3XXZ7_CATUS</name>
<dbReference type="SMART" id="SM01055">
    <property type="entry name" value="Cadherin_pro"/>
    <property type="match status" value="1"/>
</dbReference>
<dbReference type="Ensembl" id="ENSCUST00005003060.1">
    <property type="protein sequence ID" value="ENSCUSP00005002909.1"/>
    <property type="gene ID" value="ENSCUSG00005001973.1"/>
</dbReference>
<dbReference type="InterPro" id="IPR020894">
    <property type="entry name" value="Cadherin_CS"/>
</dbReference>
<dbReference type="SUPFAM" id="SSF49313">
    <property type="entry name" value="Cadherin-like"/>
    <property type="match status" value="5"/>
</dbReference>
<accession>A0A8C3XXZ7</accession>
<evidence type="ECO:0000256" key="6">
    <source>
        <dbReference type="ARBA" id="ARBA00022989"/>
    </source>
</evidence>
<feature type="domain" description="Cadherin" evidence="13">
    <location>
        <begin position="212"/>
        <end position="323"/>
    </location>
</feature>
<evidence type="ECO:0000256" key="4">
    <source>
        <dbReference type="ARBA" id="ARBA00022837"/>
    </source>
</evidence>
<keyword evidence="1" id="KW-1003">Cell membrane</keyword>
<protein>
    <recommendedName>
        <fullName evidence="13">Cadherin domain-containing protein</fullName>
    </recommendedName>
</protein>
<evidence type="ECO:0000313" key="14">
    <source>
        <dbReference type="Ensembl" id="ENSCUSP00005002909.1"/>
    </source>
</evidence>
<evidence type="ECO:0000313" key="15">
    <source>
        <dbReference type="Proteomes" id="UP000694563"/>
    </source>
</evidence>
<dbReference type="InterPro" id="IPR014868">
    <property type="entry name" value="Cadherin_pro_dom"/>
</dbReference>
<evidence type="ECO:0000256" key="7">
    <source>
        <dbReference type="ARBA" id="ARBA00023136"/>
    </source>
</evidence>
<dbReference type="SMART" id="SM00112">
    <property type="entry name" value="CA"/>
    <property type="match status" value="4"/>
</dbReference>
<reference evidence="14" key="1">
    <citation type="submission" date="2020-10" db="EMBL/GenBank/DDBJ databases">
        <title>Catharus ustulatus (Swainson's thrush) genome, bCatUst1, primary haplotype v2.</title>
        <authorList>
            <person name="Delmore K."/>
            <person name="Vafadar M."/>
            <person name="Formenti G."/>
            <person name="Chow W."/>
            <person name="Pelan S."/>
            <person name="Howe K."/>
            <person name="Rhie A."/>
            <person name="Mountcastle J."/>
            <person name="Haase B."/>
            <person name="Fedrigo O."/>
            <person name="Jarvis E.D."/>
        </authorList>
    </citation>
    <scope>NUCLEOTIDE SEQUENCE [LARGE SCALE GENOMIC DNA]</scope>
</reference>
<dbReference type="PANTHER" id="PTHR24025">
    <property type="entry name" value="DESMOGLEIN FAMILY MEMBER"/>
    <property type="match status" value="1"/>
</dbReference>
<feature type="transmembrane region" description="Helical" evidence="12">
    <location>
        <begin position="599"/>
        <end position="622"/>
    </location>
</feature>
<feature type="domain" description="Cadherin" evidence="13">
    <location>
        <begin position="441"/>
        <end position="547"/>
    </location>
</feature>
<dbReference type="Gene3D" id="4.10.900.10">
    <property type="entry name" value="TCF3-CBD (Catenin binding domain)"/>
    <property type="match status" value="1"/>
</dbReference>
<feature type="domain" description="Cadherin" evidence="13">
    <location>
        <begin position="324"/>
        <end position="440"/>
    </location>
</feature>
<dbReference type="Pfam" id="PF01049">
    <property type="entry name" value="CADH_Y-type_LIR"/>
    <property type="match status" value="1"/>
</dbReference>
<dbReference type="GO" id="GO:0007156">
    <property type="term" value="P:homophilic cell adhesion via plasma membrane adhesion molecules"/>
    <property type="evidence" value="ECO:0007669"/>
    <property type="project" value="InterPro"/>
</dbReference>
<evidence type="ECO:0000256" key="2">
    <source>
        <dbReference type="ARBA" id="ARBA00022692"/>
    </source>
</evidence>
<keyword evidence="5 10" id="KW-0130">Cell adhesion</keyword>
<comment type="subcellular location">
    <subcellularLocation>
        <location evidence="10">Cell membrane</location>
        <topology evidence="10">Single-pass type I membrane protein</topology>
    </subcellularLocation>
</comment>
<evidence type="ECO:0000256" key="10">
    <source>
        <dbReference type="RuleBase" id="RU003318"/>
    </source>
</evidence>
<keyword evidence="6 12" id="KW-1133">Transmembrane helix</keyword>
<keyword evidence="15" id="KW-1185">Reference proteome</keyword>
<evidence type="ECO:0000256" key="12">
    <source>
        <dbReference type="SAM" id="Phobius"/>
    </source>
</evidence>
<evidence type="ECO:0000256" key="3">
    <source>
        <dbReference type="ARBA" id="ARBA00022737"/>
    </source>
</evidence>
<evidence type="ECO:0000256" key="11">
    <source>
        <dbReference type="RuleBase" id="RU004357"/>
    </source>
</evidence>
<reference evidence="14" key="2">
    <citation type="submission" date="2025-08" db="UniProtKB">
        <authorList>
            <consortium name="Ensembl"/>
        </authorList>
    </citation>
    <scope>IDENTIFICATION</scope>
</reference>
<feature type="domain" description="Cadherin" evidence="13">
    <location>
        <begin position="114"/>
        <end position="211"/>
    </location>
</feature>
<dbReference type="AlphaFoldDB" id="A0A8C3XXZ7"/>
<dbReference type="GO" id="GO:0005886">
    <property type="term" value="C:plasma membrane"/>
    <property type="evidence" value="ECO:0007669"/>
    <property type="project" value="UniProtKB-SubCell"/>
</dbReference>
<dbReference type="InterPro" id="IPR015919">
    <property type="entry name" value="Cadherin-like_sf"/>
</dbReference>
<gene>
    <name evidence="14" type="primary">DSC1</name>
</gene>
<dbReference type="PROSITE" id="PS00232">
    <property type="entry name" value="CADHERIN_1"/>
    <property type="match status" value="1"/>
</dbReference>
<sequence>MSDIVFCCLSNCLNIFFTVDLKECLPSAEFISSSDGNFKVLEDGSVYTTSALSLSAEKKTFTILLKDIQEQVQKKIHVSLVEEAQKTPKTRHARDTVLKRTKRRWGPIPSVMIENSLGPFPLQIQQVQSDTAQNYTIYYSASGPGIDQDPKGLFYIERETGNIFATRAVDREQYPSFQIICFATTPDGYSPEVPLVHTIRIEDDNDNAPYFTQDLFEFCVPENSRPGVVVGKVIAEDRDEPYTLHTTLKYRIVSQTPPITPAFSLHGDTGVISVLLPQLDRELVPSYTLLVEVRDMAGQPFGLCTTGTVVIKIEDTNDNAPSFKQLQYETRVEENRVSVEILRVSVVDLDEPGSPGSGAVYEIIRGNDDQAFEITTDKNTNEGILCVVKGLDYEAAKQRILVIGVNNEAPYLLAPHSQQLSQSTCSVTVHVLDVDEGPVFKPCLLRLDVKECEDVGTAIGKFVAEDPETGNSEGIRYRIPPGQCNWINIDDKSGEVRTVRVLDRDIGEMRRGQCNVTVLAIDRSDIVDLRSGFVFFTDNSWYLSPKSDIPYGIYEIPVSVIDNGGKIGENTVRVNLCDCVTPTECDGRTRQLSGGNVTLGLWAILAMILGSLLLLLILITICGCCGAGVMHRQVTDDCANHNLIISNTEAPGEEVMDHNIIPLQNTCGQGGYGVKTGEQQTFEMVKGRGHTLESVKGGGHQTLGSVKEGGGQPMMDTCRYSYSEWHNFTHPRLGEKVHLCRQDEEQKHSEDYLLSYNYEGKGSLAGSVGCCSDQHEEEALDFLDQLEPKFRTLAETCIKR</sequence>
<dbReference type="Proteomes" id="UP000694563">
    <property type="component" value="Chromosome 1"/>
</dbReference>
<dbReference type="FunFam" id="2.60.40.60:FF:000019">
    <property type="entry name" value="Cadherin 2"/>
    <property type="match status" value="1"/>
</dbReference>